<dbReference type="Pfam" id="PF02566">
    <property type="entry name" value="OsmC"/>
    <property type="match status" value="1"/>
</dbReference>
<dbReference type="RefSeq" id="WP_189012812.1">
    <property type="nucleotide sequence ID" value="NZ_BMHE01000014.1"/>
</dbReference>
<proteinExistence type="predicted"/>
<evidence type="ECO:0000313" key="1">
    <source>
        <dbReference type="EMBL" id="GFZ83422.1"/>
    </source>
</evidence>
<protein>
    <recommendedName>
        <fullName evidence="3">OsmC family peroxiredoxin</fullName>
    </recommendedName>
</protein>
<dbReference type="InterPro" id="IPR015946">
    <property type="entry name" value="KH_dom-like_a/b"/>
</dbReference>
<comment type="caution">
    <text evidence="1">The sequence shown here is derived from an EMBL/GenBank/DDBJ whole genome shotgun (WGS) entry which is preliminary data.</text>
</comment>
<keyword evidence="2" id="KW-1185">Reference proteome</keyword>
<dbReference type="PANTHER" id="PTHR42830:SF2">
    <property type="entry name" value="OSMC_OHR FAMILY PROTEIN"/>
    <property type="match status" value="1"/>
</dbReference>
<dbReference type="InterPro" id="IPR036102">
    <property type="entry name" value="OsmC/Ohrsf"/>
</dbReference>
<dbReference type="PANTHER" id="PTHR42830">
    <property type="entry name" value="OSMOTICALLY INDUCIBLE FAMILY PROTEIN"/>
    <property type="match status" value="1"/>
</dbReference>
<dbReference type="Gene3D" id="3.30.300.20">
    <property type="match status" value="1"/>
</dbReference>
<sequence length="148" mass="16096">MSEHRFELKAAWFGGLDGTGHLLSGQLNTAISVPKELDGPGVGTNPEELLLAAAATCYLITLGMLLKRQGITAIELNSEILVQSTPAMKVEQIIHRPRIAVPSHTSHEQLDKIRKAAYRAEMTCMISKALKGNVEVSVEPEITHQSVE</sequence>
<evidence type="ECO:0000313" key="2">
    <source>
        <dbReference type="Proteomes" id="UP000615455"/>
    </source>
</evidence>
<dbReference type="InterPro" id="IPR052707">
    <property type="entry name" value="OsmC_Ohr_Peroxiredoxin"/>
</dbReference>
<dbReference type="EMBL" id="BMHE01000014">
    <property type="protein sequence ID" value="GFZ83422.1"/>
    <property type="molecule type" value="Genomic_DNA"/>
</dbReference>
<dbReference type="InterPro" id="IPR003718">
    <property type="entry name" value="OsmC/Ohr_fam"/>
</dbReference>
<reference evidence="2" key="1">
    <citation type="journal article" date="2019" name="Int. J. Syst. Evol. Microbiol.">
        <title>The Global Catalogue of Microorganisms (GCM) 10K type strain sequencing project: providing services to taxonomists for standard genome sequencing and annotation.</title>
        <authorList>
            <consortium name="The Broad Institute Genomics Platform"/>
            <consortium name="The Broad Institute Genome Sequencing Center for Infectious Disease"/>
            <person name="Wu L."/>
            <person name="Ma J."/>
        </authorList>
    </citation>
    <scope>NUCLEOTIDE SEQUENCE [LARGE SCALE GENOMIC DNA]</scope>
    <source>
        <strain evidence="2">CGMCC 1.15043</strain>
    </source>
</reference>
<organism evidence="1 2">
    <name type="scientific">Paenibacillus marchantiophytorum</name>
    <dbReference type="NCBI Taxonomy" id="1619310"/>
    <lineage>
        <taxon>Bacteria</taxon>
        <taxon>Bacillati</taxon>
        <taxon>Bacillota</taxon>
        <taxon>Bacilli</taxon>
        <taxon>Bacillales</taxon>
        <taxon>Paenibacillaceae</taxon>
        <taxon>Paenibacillus</taxon>
    </lineage>
</organism>
<evidence type="ECO:0008006" key="3">
    <source>
        <dbReference type="Google" id="ProtNLM"/>
    </source>
</evidence>
<name>A0ABQ1ER36_9BACL</name>
<accession>A0ABQ1ER36</accession>
<gene>
    <name evidence="1" type="primary">ymaD</name>
    <name evidence="1" type="ORF">GCM10008018_31730</name>
</gene>
<dbReference type="Proteomes" id="UP000615455">
    <property type="component" value="Unassembled WGS sequence"/>
</dbReference>
<dbReference type="SUPFAM" id="SSF82784">
    <property type="entry name" value="OsmC-like"/>
    <property type="match status" value="1"/>
</dbReference>